<evidence type="ECO:0000313" key="5">
    <source>
        <dbReference type="EMBL" id="QBM88418.1"/>
    </source>
</evidence>
<comment type="subcellular location">
    <subcellularLocation>
        <location evidence="1">Cytoplasm</location>
    </subcellularLocation>
</comment>
<dbReference type="CDD" id="cd13182">
    <property type="entry name" value="EVH1-like_Dcp1"/>
    <property type="match status" value="1"/>
</dbReference>
<accession>A0A4P6XQS5</accession>
<dbReference type="GO" id="GO:0003729">
    <property type="term" value="F:mRNA binding"/>
    <property type="evidence" value="ECO:0007669"/>
    <property type="project" value="TreeGrafter"/>
</dbReference>
<dbReference type="PANTHER" id="PTHR16290:SF0">
    <property type="entry name" value="DECAPPING PROTEIN 1, ISOFORM A"/>
    <property type="match status" value="1"/>
</dbReference>
<keyword evidence="6" id="KW-1185">Reference proteome</keyword>
<keyword evidence="4" id="KW-0507">mRNA processing</keyword>
<evidence type="ECO:0000313" key="6">
    <source>
        <dbReference type="Proteomes" id="UP000292447"/>
    </source>
</evidence>
<dbReference type="STRING" id="2163413.A0A4P6XQS5"/>
<dbReference type="Gene3D" id="2.30.29.30">
    <property type="entry name" value="Pleckstrin-homology domain (PH domain)/Phosphotyrosine-binding domain (PTB)"/>
    <property type="match status" value="1"/>
</dbReference>
<evidence type="ECO:0000256" key="1">
    <source>
        <dbReference type="ARBA" id="ARBA00004496"/>
    </source>
</evidence>
<dbReference type="EMBL" id="CP034458">
    <property type="protein sequence ID" value="QBM88418.1"/>
    <property type="molecule type" value="Genomic_DNA"/>
</dbReference>
<dbReference type="GO" id="GO:0000290">
    <property type="term" value="P:deadenylation-dependent decapping of nuclear-transcribed mRNA"/>
    <property type="evidence" value="ECO:0007669"/>
    <property type="project" value="InterPro"/>
</dbReference>
<dbReference type="Proteomes" id="UP000292447">
    <property type="component" value="Chromosome III"/>
</dbReference>
<gene>
    <name evidence="5" type="primary">MPUL0C03860</name>
    <name evidence="5" type="ORF">METSCH_C03860</name>
</gene>
<protein>
    <submittedName>
        <fullName evidence="5">mRNA-decapping enzyme subunit 1</fullName>
    </submittedName>
</protein>
<dbReference type="InterPro" id="IPR011993">
    <property type="entry name" value="PH-like_dom_sf"/>
</dbReference>
<dbReference type="SUPFAM" id="SSF50729">
    <property type="entry name" value="PH domain-like"/>
    <property type="match status" value="1"/>
</dbReference>
<keyword evidence="3" id="KW-0963">Cytoplasm</keyword>
<dbReference type="Pfam" id="PF06058">
    <property type="entry name" value="DCP1"/>
    <property type="match status" value="1"/>
</dbReference>
<organism evidence="5 6">
    <name type="scientific">Metschnikowia aff. pulcherrima</name>
    <dbReference type="NCBI Taxonomy" id="2163413"/>
    <lineage>
        <taxon>Eukaryota</taxon>
        <taxon>Fungi</taxon>
        <taxon>Dikarya</taxon>
        <taxon>Ascomycota</taxon>
        <taxon>Saccharomycotina</taxon>
        <taxon>Pichiomycetes</taxon>
        <taxon>Metschnikowiaceae</taxon>
        <taxon>Metschnikowia</taxon>
    </lineage>
</organism>
<sequence>MMATEQQITPQKALDLYKNTLNYNVISRYDAQVKQLLYTTSHCVIYRFEPETQEWVKTDYQGTLALYLRHFKADVPPRPLCEADLQDLFCYGLILLNRLSPENFSIGLLPNNAIKTLFPNGVGNNGVREMNVEINDNLIIVKNVLGEIFGLWVFNEDDRLKLFKLIQFCLNGPGAN</sequence>
<evidence type="ECO:0000256" key="3">
    <source>
        <dbReference type="ARBA" id="ARBA00022490"/>
    </source>
</evidence>
<evidence type="ECO:0000256" key="4">
    <source>
        <dbReference type="ARBA" id="ARBA00022664"/>
    </source>
</evidence>
<dbReference type="GO" id="GO:0031087">
    <property type="term" value="P:deadenylation-independent decapping of nuclear-transcribed mRNA"/>
    <property type="evidence" value="ECO:0007669"/>
    <property type="project" value="TreeGrafter"/>
</dbReference>
<comment type="similarity">
    <text evidence="2">Belongs to the DCP1 family.</text>
</comment>
<reference evidence="6" key="1">
    <citation type="submission" date="2019-03" db="EMBL/GenBank/DDBJ databases">
        <title>Snf2 controls pulcherriminic acid biosynthesis and connects pigmentation and antifungal activity of the yeast Metschnikowia pulcherrima.</title>
        <authorList>
            <person name="Gore-Lloyd D."/>
            <person name="Sumann I."/>
            <person name="Brachmann A.O."/>
            <person name="Schneeberger K."/>
            <person name="Ortiz-Merino R.A."/>
            <person name="Moreno-Beltran M."/>
            <person name="Schlaefli M."/>
            <person name="Kirner P."/>
            <person name="Santos Kron A."/>
            <person name="Wolfe K.H."/>
            <person name="Piel J."/>
            <person name="Ahrens C.H."/>
            <person name="Henk D."/>
            <person name="Freimoser F.M."/>
        </authorList>
    </citation>
    <scope>NUCLEOTIDE SEQUENCE [LARGE SCALE GENOMIC DNA]</scope>
    <source>
        <strain evidence="6">APC 1.2</strain>
    </source>
</reference>
<dbReference type="PANTHER" id="PTHR16290">
    <property type="entry name" value="TRANSCRIPTION FACTOR SMIF DECAPPING ENZYME DCP1"/>
    <property type="match status" value="1"/>
</dbReference>
<dbReference type="InterPro" id="IPR010334">
    <property type="entry name" value="Dcp1"/>
</dbReference>
<dbReference type="GO" id="GO:0006397">
    <property type="term" value="P:mRNA processing"/>
    <property type="evidence" value="ECO:0007669"/>
    <property type="project" value="UniProtKB-KW"/>
</dbReference>
<evidence type="ECO:0000256" key="2">
    <source>
        <dbReference type="ARBA" id="ARBA00008778"/>
    </source>
</evidence>
<dbReference type="GO" id="GO:0000932">
    <property type="term" value="C:P-body"/>
    <property type="evidence" value="ECO:0007669"/>
    <property type="project" value="TreeGrafter"/>
</dbReference>
<name>A0A4P6XQS5_9ASCO</name>
<proteinExistence type="inferred from homology"/>
<dbReference type="GO" id="GO:0008047">
    <property type="term" value="F:enzyme activator activity"/>
    <property type="evidence" value="ECO:0007669"/>
    <property type="project" value="InterPro"/>
</dbReference>
<dbReference type="AlphaFoldDB" id="A0A4P6XQS5"/>